<comment type="subcellular location">
    <subcellularLocation>
        <location evidence="1">Cell membrane</location>
        <topology evidence="1">Multi-pass membrane protein</topology>
    </subcellularLocation>
</comment>
<keyword evidence="7" id="KW-1185">Reference proteome</keyword>
<evidence type="ECO:0000256" key="2">
    <source>
        <dbReference type="ARBA" id="ARBA00022475"/>
    </source>
</evidence>
<dbReference type="EMBL" id="CP016438">
    <property type="protein sequence ID" value="ANS67087.1"/>
    <property type="molecule type" value="Genomic_DNA"/>
</dbReference>
<dbReference type="RefSeq" id="WP_225988387.1">
    <property type="nucleotide sequence ID" value="NZ_CP016438.1"/>
</dbReference>
<dbReference type="Gene3D" id="1.20.1250.20">
    <property type="entry name" value="MFS general substrate transporter like domains"/>
    <property type="match status" value="2"/>
</dbReference>
<dbReference type="KEGG" id="sls:SLINC_4863"/>
<evidence type="ECO:0000313" key="6">
    <source>
        <dbReference type="EMBL" id="ANS67087.1"/>
    </source>
</evidence>
<keyword evidence="5" id="KW-0472">Membrane</keyword>
<dbReference type="GO" id="GO:0022857">
    <property type="term" value="F:transmembrane transporter activity"/>
    <property type="evidence" value="ECO:0007669"/>
    <property type="project" value="InterPro"/>
</dbReference>
<gene>
    <name evidence="6" type="ORF">SLINC_4863</name>
</gene>
<dbReference type="GO" id="GO:0005886">
    <property type="term" value="C:plasma membrane"/>
    <property type="evidence" value="ECO:0007669"/>
    <property type="project" value="UniProtKB-SubCell"/>
</dbReference>
<evidence type="ECO:0000256" key="1">
    <source>
        <dbReference type="ARBA" id="ARBA00004651"/>
    </source>
</evidence>
<accession>A0A1B1MEZ4</accession>
<proteinExistence type="predicted"/>
<name>A0A1B1MEZ4_STRLN</name>
<evidence type="ECO:0000313" key="7">
    <source>
        <dbReference type="Proteomes" id="UP000092598"/>
    </source>
</evidence>
<keyword evidence="2" id="KW-1003">Cell membrane</keyword>
<keyword evidence="3" id="KW-0812">Transmembrane</keyword>
<dbReference type="Pfam" id="PF07690">
    <property type="entry name" value="MFS_1"/>
    <property type="match status" value="1"/>
</dbReference>
<dbReference type="InterPro" id="IPR036259">
    <property type="entry name" value="MFS_trans_sf"/>
</dbReference>
<dbReference type="PANTHER" id="PTHR23513:SF6">
    <property type="entry name" value="MAJOR FACILITATOR SUPERFAMILY ASSOCIATED DOMAIN-CONTAINING PROTEIN"/>
    <property type="match status" value="1"/>
</dbReference>
<evidence type="ECO:0000256" key="3">
    <source>
        <dbReference type="ARBA" id="ARBA00022692"/>
    </source>
</evidence>
<protein>
    <submittedName>
        <fullName evidence="6">Major facilitator transporter</fullName>
    </submittedName>
</protein>
<dbReference type="SUPFAM" id="SSF103473">
    <property type="entry name" value="MFS general substrate transporter"/>
    <property type="match status" value="1"/>
</dbReference>
<evidence type="ECO:0000256" key="4">
    <source>
        <dbReference type="ARBA" id="ARBA00022989"/>
    </source>
</evidence>
<dbReference type="Proteomes" id="UP000092598">
    <property type="component" value="Chromosome"/>
</dbReference>
<sequence>MRARTEGRTEGLHRGLFAAGVLLGLVAEQVVLFAVPLLIYQETGNVSTLGFAFALEWLPGLLAYPFAGLIADRDGGARLFSRVSVARAAVLAVVVVVVVAQPGWATAALMANGALLSMLAAPVRMSVEKMVPQVARGEKLAATQSLVQNMELLAMALGPALAAVAVLLLGKVWLLALAAAVFVLAACCWLPLPRQEWRSGNGGGSREILAELGLGWTLLVRNRPVRLLAALNFTINLVFATVLSANAALVTGVFDASESSFGLLNTFVGVVGLGNLLIIPLLLRKVNVYVIGVIGFTTLCAALLVAGTASSFAVYGTAFVLGMTGVAYYNVFNRTQRIKVLPQEHLGKVMGPFYLLNLLSFPLAGLLVGTTGGVIEPQDLVAVLAVLLSVVGAALLWLTMRSFRRVLAERAGDPVAAPEKTEVH</sequence>
<evidence type="ECO:0000256" key="5">
    <source>
        <dbReference type="ARBA" id="ARBA00023136"/>
    </source>
</evidence>
<dbReference type="PATRIC" id="fig|1915.4.peg.5404"/>
<reference evidence="6 7" key="1">
    <citation type="submission" date="2016-07" db="EMBL/GenBank/DDBJ databases">
        <title>Enhancement of antibiotic productionsby engineered nitrateutilization in actinobacteria.</title>
        <authorList>
            <person name="Meng S.C."/>
        </authorList>
    </citation>
    <scope>NUCLEOTIDE SEQUENCE [LARGE SCALE GENOMIC DNA]</scope>
    <source>
        <strain evidence="6 7">NRRL 2936</strain>
    </source>
</reference>
<dbReference type="InterPro" id="IPR011701">
    <property type="entry name" value="MFS"/>
</dbReference>
<dbReference type="PANTHER" id="PTHR23513">
    <property type="entry name" value="INTEGRAL MEMBRANE EFFLUX PROTEIN-RELATED"/>
    <property type="match status" value="1"/>
</dbReference>
<dbReference type="AlphaFoldDB" id="A0A1B1MEZ4"/>
<organism evidence="6 7">
    <name type="scientific">Streptomyces lincolnensis</name>
    <dbReference type="NCBI Taxonomy" id="1915"/>
    <lineage>
        <taxon>Bacteria</taxon>
        <taxon>Bacillati</taxon>
        <taxon>Actinomycetota</taxon>
        <taxon>Actinomycetes</taxon>
        <taxon>Kitasatosporales</taxon>
        <taxon>Streptomycetaceae</taxon>
        <taxon>Streptomyces</taxon>
    </lineage>
</organism>
<dbReference type="STRING" id="1915.SLINC_4863"/>
<keyword evidence="4" id="KW-1133">Transmembrane helix</keyword>